<dbReference type="PANTHER" id="PTHR10851">
    <property type="entry name" value="PYRIDOXINE-5-PHOSPHATE OXIDASE"/>
    <property type="match status" value="1"/>
</dbReference>
<feature type="binding site" evidence="6">
    <location>
        <position position="194"/>
    </location>
    <ligand>
        <name>FMN</name>
        <dbReference type="ChEBI" id="CHEBI:58210"/>
    </ligand>
</feature>
<feature type="binding site" evidence="6">
    <location>
        <begin position="70"/>
        <end position="75"/>
    </location>
    <ligand>
        <name>FMN</name>
        <dbReference type="ChEBI" id="CHEBI:58210"/>
    </ligand>
</feature>
<dbReference type="SUPFAM" id="SSF50475">
    <property type="entry name" value="FMN-binding split barrel"/>
    <property type="match status" value="1"/>
</dbReference>
<evidence type="ECO:0000313" key="9">
    <source>
        <dbReference type="EMBL" id="RBO91224.1"/>
    </source>
</evidence>
<evidence type="ECO:0000256" key="3">
    <source>
        <dbReference type="ARBA" id="ARBA00022643"/>
    </source>
</evidence>
<feature type="binding site" evidence="6">
    <location>
        <begin position="149"/>
        <end position="150"/>
    </location>
    <ligand>
        <name>FMN</name>
        <dbReference type="ChEBI" id="CHEBI:58210"/>
    </ligand>
</feature>
<dbReference type="Pfam" id="PF10590">
    <property type="entry name" value="PNP_phzG_C"/>
    <property type="match status" value="1"/>
</dbReference>
<evidence type="ECO:0000313" key="10">
    <source>
        <dbReference type="Proteomes" id="UP000252893"/>
    </source>
</evidence>
<keyword evidence="4" id="KW-0560">Oxidoreductase</keyword>
<comment type="similarity">
    <text evidence="1">Belongs to the pyridoxamine 5'-phosphate oxidase family.</text>
</comment>
<feature type="domain" description="Pyridoxine 5'-phosphate oxidase dimerisation C-terminal" evidence="8">
    <location>
        <begin position="181"/>
        <end position="223"/>
    </location>
</feature>
<dbReference type="PANTHER" id="PTHR10851:SF0">
    <property type="entry name" value="PYRIDOXINE-5'-PHOSPHATE OXIDASE"/>
    <property type="match status" value="1"/>
</dbReference>
<dbReference type="InterPro" id="IPR000659">
    <property type="entry name" value="Pyridox_Oxase"/>
</dbReference>
<sequence length="223" mass="25119">MTSSTQSMKQKLRQLPSLKAPLPDVDFTIFPATPHEAFANWFDDAIASGIREPHAMTLSSIDKDGQPDARVLILKNVDDRGWHFAIKAGSPKAEQIKALPAVALTFYWPALGRQVRLRGVAKLLSPEECAEDFMDRPIGSRVSAIASKQSEILTSDQELNQQRLEAEAFLTENPQYISKVWQVYTVDPDSVEFWQGASDRNHKRLRYDANAGPSSWKIIRLWP</sequence>
<evidence type="ECO:0000256" key="6">
    <source>
        <dbReference type="PIRSR" id="PIRSR000190-2"/>
    </source>
</evidence>
<dbReference type="InterPro" id="IPR012349">
    <property type="entry name" value="Split_barrel_FMN-bd"/>
</dbReference>
<keyword evidence="2" id="KW-0285">Flavoprotein</keyword>
<dbReference type="GO" id="GO:0008615">
    <property type="term" value="P:pyridoxine biosynthetic process"/>
    <property type="evidence" value="ECO:0007669"/>
    <property type="project" value="UniProtKB-KW"/>
</dbReference>
<dbReference type="EMBL" id="QNRH01000009">
    <property type="protein sequence ID" value="RBO91224.1"/>
    <property type="molecule type" value="Genomic_DNA"/>
</dbReference>
<evidence type="ECO:0000256" key="5">
    <source>
        <dbReference type="ARBA" id="ARBA00023096"/>
    </source>
</evidence>
<accession>A0A366DPL7</accession>
<dbReference type="RefSeq" id="WP_245416640.1">
    <property type="nucleotide sequence ID" value="NZ_JBHEEG010000010.1"/>
</dbReference>
<dbReference type="PIRSF" id="PIRSF000190">
    <property type="entry name" value="Pyd_amn-ph_oxd"/>
    <property type="match status" value="1"/>
</dbReference>
<dbReference type="InterPro" id="IPR011576">
    <property type="entry name" value="Pyridox_Oxase_N"/>
</dbReference>
<feature type="binding site" evidence="6">
    <location>
        <position position="204"/>
    </location>
    <ligand>
        <name>FMN</name>
        <dbReference type="ChEBI" id="CHEBI:58210"/>
    </ligand>
</feature>
<dbReference type="Pfam" id="PF01243">
    <property type="entry name" value="PNPOx_N"/>
    <property type="match status" value="1"/>
</dbReference>
<evidence type="ECO:0000256" key="2">
    <source>
        <dbReference type="ARBA" id="ARBA00022630"/>
    </source>
</evidence>
<keyword evidence="10" id="KW-1185">Reference proteome</keyword>
<gene>
    <name evidence="9" type="ORF">DFR47_10984</name>
</gene>
<evidence type="ECO:0000256" key="1">
    <source>
        <dbReference type="ARBA" id="ARBA00007301"/>
    </source>
</evidence>
<dbReference type="InterPro" id="IPR019576">
    <property type="entry name" value="Pyridoxamine_oxidase_dimer_C"/>
</dbReference>
<dbReference type="Gene3D" id="2.30.110.10">
    <property type="entry name" value="Electron Transport, Fmn-binding Protein, Chain A"/>
    <property type="match status" value="1"/>
</dbReference>
<dbReference type="AlphaFoldDB" id="A0A366DPL7"/>
<protein>
    <submittedName>
        <fullName evidence="9">Pyridoxamine 5'-phosphate oxidase</fullName>
    </submittedName>
</protein>
<name>A0A366DPL7_9HYPH</name>
<feature type="binding site" evidence="6">
    <location>
        <position position="114"/>
    </location>
    <ligand>
        <name>FMN</name>
        <dbReference type="ChEBI" id="CHEBI:58210"/>
    </ligand>
</feature>
<organism evidence="9 10">
    <name type="scientific">Pseudochrobactrum asaccharolyticum</name>
    <dbReference type="NCBI Taxonomy" id="354351"/>
    <lineage>
        <taxon>Bacteria</taxon>
        <taxon>Pseudomonadati</taxon>
        <taxon>Pseudomonadota</taxon>
        <taxon>Alphaproteobacteria</taxon>
        <taxon>Hyphomicrobiales</taxon>
        <taxon>Brucellaceae</taxon>
        <taxon>Pseudochrobactrum</taxon>
    </lineage>
</organism>
<feature type="domain" description="Pyridoxamine 5'-phosphate oxidase N-terminal" evidence="7">
    <location>
        <begin position="42"/>
        <end position="156"/>
    </location>
</feature>
<evidence type="ECO:0000259" key="8">
    <source>
        <dbReference type="Pfam" id="PF10590"/>
    </source>
</evidence>
<evidence type="ECO:0000259" key="7">
    <source>
        <dbReference type="Pfam" id="PF01243"/>
    </source>
</evidence>
<comment type="cofactor">
    <cofactor evidence="6">
        <name>FMN</name>
        <dbReference type="ChEBI" id="CHEBI:58210"/>
    </cofactor>
    <text evidence="6">Binds 1 FMN per subunit.</text>
</comment>
<keyword evidence="3 6" id="KW-0288">FMN</keyword>
<dbReference type="Proteomes" id="UP000252893">
    <property type="component" value="Unassembled WGS sequence"/>
</dbReference>
<dbReference type="GO" id="GO:0010181">
    <property type="term" value="F:FMN binding"/>
    <property type="evidence" value="ECO:0007669"/>
    <property type="project" value="InterPro"/>
</dbReference>
<dbReference type="NCBIfam" id="NF004231">
    <property type="entry name" value="PRK05679.1"/>
    <property type="match status" value="1"/>
</dbReference>
<evidence type="ECO:0000256" key="4">
    <source>
        <dbReference type="ARBA" id="ARBA00023002"/>
    </source>
</evidence>
<dbReference type="GO" id="GO:0004733">
    <property type="term" value="F:pyridoxamine phosphate oxidase activity"/>
    <property type="evidence" value="ECO:0007669"/>
    <property type="project" value="InterPro"/>
</dbReference>
<comment type="caution">
    <text evidence="9">The sequence shown here is derived from an EMBL/GenBank/DDBJ whole genome shotgun (WGS) entry which is preliminary data.</text>
</comment>
<keyword evidence="5" id="KW-0664">Pyridoxine biosynthesis</keyword>
<reference evidence="9 10" key="1">
    <citation type="submission" date="2018-06" db="EMBL/GenBank/DDBJ databases">
        <title>Genomic Encyclopedia of Type Strains, Phase IV (KMG-IV): sequencing the most valuable type-strain genomes for metagenomic binning, comparative biology and taxonomic classification.</title>
        <authorList>
            <person name="Goeker M."/>
        </authorList>
    </citation>
    <scope>NUCLEOTIDE SEQUENCE [LARGE SCALE GENOMIC DNA]</scope>
    <source>
        <strain evidence="9 10">DSM 25619</strain>
    </source>
</reference>
<proteinExistence type="inferred from homology"/>
<feature type="binding site" evidence="6">
    <location>
        <position position="92"/>
    </location>
    <ligand>
        <name>FMN</name>
        <dbReference type="ChEBI" id="CHEBI:58210"/>
    </ligand>
</feature>